<dbReference type="InterPro" id="IPR001789">
    <property type="entry name" value="Sig_transdc_resp-reg_receiver"/>
</dbReference>
<evidence type="ECO:0000256" key="1">
    <source>
        <dbReference type="ARBA" id="ARBA00022553"/>
    </source>
</evidence>
<protein>
    <submittedName>
        <fullName evidence="9">Response regulator</fullName>
    </submittedName>
</protein>
<dbReference type="Gene3D" id="3.40.50.2300">
    <property type="match status" value="1"/>
</dbReference>
<keyword evidence="1 6" id="KW-0597">Phosphoprotein</keyword>
<dbReference type="PANTHER" id="PTHR43214:SF3">
    <property type="entry name" value="RESPONSE REGULATOR UVRY"/>
    <property type="match status" value="1"/>
</dbReference>
<evidence type="ECO:0000259" key="8">
    <source>
        <dbReference type="PROSITE" id="PS50110"/>
    </source>
</evidence>
<evidence type="ECO:0000313" key="9">
    <source>
        <dbReference type="EMBL" id="AWV07355.1"/>
    </source>
</evidence>
<dbReference type="Pfam" id="PF00072">
    <property type="entry name" value="Response_reg"/>
    <property type="match status" value="1"/>
</dbReference>
<evidence type="ECO:0000256" key="2">
    <source>
        <dbReference type="ARBA" id="ARBA00023012"/>
    </source>
</evidence>
<keyword evidence="11" id="KW-1185">Reference proteome</keyword>
<feature type="domain" description="HTH luxR-type" evidence="7">
    <location>
        <begin position="141"/>
        <end position="206"/>
    </location>
</feature>
<dbReference type="PROSITE" id="PS50110">
    <property type="entry name" value="RESPONSE_REGULATORY"/>
    <property type="match status" value="1"/>
</dbReference>
<accession>A0A2U9T7J3</accession>
<dbReference type="SMART" id="SM00448">
    <property type="entry name" value="REC"/>
    <property type="match status" value="1"/>
</dbReference>
<gene>
    <name evidence="9" type="ORF">C9I47_1659</name>
    <name evidence="10" type="ORF">FKV24_006465</name>
</gene>
<reference evidence="9 11" key="1">
    <citation type="submission" date="2018-05" db="EMBL/GenBank/DDBJ databases">
        <title>The complete genome of Lysobacter maris HZ9B, a marine bacterium antagonistic against terrestrial plant pathogens.</title>
        <authorList>
            <person name="Zhang X.-Q."/>
        </authorList>
    </citation>
    <scope>NUCLEOTIDE SEQUENCE [LARGE SCALE GENOMIC DNA]</scope>
    <source>
        <strain evidence="9 11">HZ9B</strain>
    </source>
</reference>
<evidence type="ECO:0000313" key="10">
    <source>
        <dbReference type="EMBL" id="KAB8193868.1"/>
    </source>
</evidence>
<feature type="domain" description="Response regulatory" evidence="8">
    <location>
        <begin position="4"/>
        <end position="119"/>
    </location>
</feature>
<dbReference type="PANTHER" id="PTHR43214">
    <property type="entry name" value="TWO-COMPONENT RESPONSE REGULATOR"/>
    <property type="match status" value="1"/>
</dbReference>
<proteinExistence type="predicted"/>
<sequence length="214" mass="23354">MTIRVFLVDDHALVRTGLRMLLSAELDIEVVGEAANGEQALPEIRRLQPDVVLCDLHMPGVGGLRLTEQIVAMDHPRVIIVSVLEDGPMPRRLLETGACGYVGKGGDAAELLRAIREVSRGKRYLAGNVAQHLALETMGDKASPFDGLSRRELEVAMLLIQGMRQDAIAKRLNLSPKTIYTHKANMFVKLGVEDTVGLARLARQYGLADPTLAL</sequence>
<dbReference type="AlphaFoldDB" id="A0A2U9T7J3"/>
<evidence type="ECO:0000313" key="11">
    <source>
        <dbReference type="Proteomes" id="UP000249447"/>
    </source>
</evidence>
<dbReference type="PROSITE" id="PS50043">
    <property type="entry name" value="HTH_LUXR_2"/>
    <property type="match status" value="1"/>
</dbReference>
<dbReference type="InterPro" id="IPR000792">
    <property type="entry name" value="Tscrpt_reg_LuxR_C"/>
</dbReference>
<evidence type="ECO:0000256" key="6">
    <source>
        <dbReference type="PROSITE-ProRule" id="PRU00169"/>
    </source>
</evidence>
<dbReference type="GO" id="GO:0003677">
    <property type="term" value="F:DNA binding"/>
    <property type="evidence" value="ECO:0007669"/>
    <property type="project" value="UniProtKB-KW"/>
</dbReference>
<evidence type="ECO:0000256" key="5">
    <source>
        <dbReference type="ARBA" id="ARBA00023163"/>
    </source>
</evidence>
<evidence type="ECO:0000256" key="3">
    <source>
        <dbReference type="ARBA" id="ARBA00023015"/>
    </source>
</evidence>
<keyword evidence="2" id="KW-0902">Two-component regulatory system</keyword>
<dbReference type="EMBL" id="VICD02000091">
    <property type="protein sequence ID" value="KAB8193868.1"/>
    <property type="molecule type" value="Genomic_DNA"/>
</dbReference>
<dbReference type="CDD" id="cd06170">
    <property type="entry name" value="LuxR_C_like"/>
    <property type="match status" value="1"/>
</dbReference>
<keyword evidence="5" id="KW-0804">Transcription</keyword>
<dbReference type="SUPFAM" id="SSF46894">
    <property type="entry name" value="C-terminal effector domain of the bipartite response regulators"/>
    <property type="match status" value="1"/>
</dbReference>
<evidence type="ECO:0000256" key="4">
    <source>
        <dbReference type="ARBA" id="ARBA00023125"/>
    </source>
</evidence>
<dbReference type="EMBL" id="CP029843">
    <property type="protein sequence ID" value="AWV07355.1"/>
    <property type="molecule type" value="Genomic_DNA"/>
</dbReference>
<dbReference type="GO" id="GO:0006355">
    <property type="term" value="P:regulation of DNA-templated transcription"/>
    <property type="evidence" value="ECO:0007669"/>
    <property type="project" value="InterPro"/>
</dbReference>
<evidence type="ECO:0000259" key="7">
    <source>
        <dbReference type="PROSITE" id="PS50043"/>
    </source>
</evidence>
<dbReference type="PRINTS" id="PR00038">
    <property type="entry name" value="HTHLUXR"/>
</dbReference>
<dbReference type="Pfam" id="PF00196">
    <property type="entry name" value="GerE"/>
    <property type="match status" value="1"/>
</dbReference>
<feature type="modified residue" description="4-aspartylphosphate" evidence="6">
    <location>
        <position position="55"/>
    </location>
</feature>
<dbReference type="CDD" id="cd17535">
    <property type="entry name" value="REC_NarL-like"/>
    <property type="match status" value="1"/>
</dbReference>
<dbReference type="SMART" id="SM00421">
    <property type="entry name" value="HTH_LUXR"/>
    <property type="match status" value="1"/>
</dbReference>
<evidence type="ECO:0000313" key="12">
    <source>
        <dbReference type="Proteomes" id="UP000320431"/>
    </source>
</evidence>
<dbReference type="SUPFAM" id="SSF52172">
    <property type="entry name" value="CheY-like"/>
    <property type="match status" value="1"/>
</dbReference>
<dbReference type="RefSeq" id="WP_111266466.1">
    <property type="nucleotide sequence ID" value="NZ_CP029843.1"/>
</dbReference>
<dbReference type="GO" id="GO:0000160">
    <property type="term" value="P:phosphorelay signal transduction system"/>
    <property type="evidence" value="ECO:0007669"/>
    <property type="project" value="UniProtKB-KW"/>
</dbReference>
<dbReference type="InterPro" id="IPR011006">
    <property type="entry name" value="CheY-like_superfamily"/>
</dbReference>
<keyword evidence="3" id="KW-0805">Transcription regulation</keyword>
<dbReference type="Proteomes" id="UP000320431">
    <property type="component" value="Unassembled WGS sequence"/>
</dbReference>
<dbReference type="InterPro" id="IPR039420">
    <property type="entry name" value="WalR-like"/>
</dbReference>
<dbReference type="InterPro" id="IPR016032">
    <property type="entry name" value="Sig_transdc_resp-reg_C-effctor"/>
</dbReference>
<dbReference type="InterPro" id="IPR058245">
    <property type="entry name" value="NreC/VraR/RcsB-like_REC"/>
</dbReference>
<dbReference type="OrthoDB" id="9796655at2"/>
<dbReference type="KEGG" id="lmb:C9I47_1659"/>
<name>A0A2U9T7J3_9GAMM</name>
<organism evidence="9 11">
    <name type="scientific">Marilutibacter maris</name>
    <dbReference type="NCBI Taxonomy" id="1605891"/>
    <lineage>
        <taxon>Bacteria</taxon>
        <taxon>Pseudomonadati</taxon>
        <taxon>Pseudomonadota</taxon>
        <taxon>Gammaproteobacteria</taxon>
        <taxon>Lysobacterales</taxon>
        <taxon>Lysobacteraceae</taxon>
        <taxon>Marilutibacter</taxon>
    </lineage>
</organism>
<reference evidence="10 12" key="2">
    <citation type="submission" date="2019-10" db="EMBL/GenBank/DDBJ databases">
        <title>Lysobacter alkalisoli sp. nov., isolated from saline-alkaline soil.</title>
        <authorList>
            <person name="Sun J.-Q."/>
        </authorList>
    </citation>
    <scope>NUCLEOTIDE SEQUENCE [LARGE SCALE GENOMIC DNA]</scope>
    <source>
        <strain evidence="10 12">KCTC 42381</strain>
    </source>
</reference>
<dbReference type="Proteomes" id="UP000249447">
    <property type="component" value="Chromosome"/>
</dbReference>
<keyword evidence="4" id="KW-0238">DNA-binding</keyword>